<dbReference type="EMBL" id="QNVS01000007">
    <property type="protein sequence ID" value="REC56243.1"/>
    <property type="molecule type" value="Genomic_DNA"/>
</dbReference>
<comment type="caution">
    <text evidence="1">The sequence shown here is derived from an EMBL/GenBank/DDBJ whole genome shotgun (WGS) entry which is preliminary data.</text>
</comment>
<dbReference type="Proteomes" id="UP000256512">
    <property type="component" value="Unassembled WGS sequence"/>
</dbReference>
<keyword evidence="2" id="KW-1185">Reference proteome</keyword>
<protein>
    <submittedName>
        <fullName evidence="1">Uncharacterized protein</fullName>
    </submittedName>
</protein>
<proteinExistence type="predicted"/>
<gene>
    <name evidence="1" type="ORF">DRF62_04035</name>
</gene>
<accession>A0A3D9BRU2</accession>
<evidence type="ECO:0000313" key="1">
    <source>
        <dbReference type="EMBL" id="REC56243.1"/>
    </source>
</evidence>
<name>A0A3D9BRU2_9FLAO</name>
<dbReference type="AlphaFoldDB" id="A0A3D9BRU2"/>
<organism evidence="1 2">
    <name type="scientific">Chryseobacterium piscium</name>
    <dbReference type="NCBI Taxonomy" id="333702"/>
    <lineage>
        <taxon>Bacteria</taxon>
        <taxon>Pseudomonadati</taxon>
        <taxon>Bacteroidota</taxon>
        <taxon>Flavobacteriia</taxon>
        <taxon>Flavobacteriales</taxon>
        <taxon>Weeksellaceae</taxon>
        <taxon>Chryseobacterium group</taxon>
        <taxon>Chryseobacterium</taxon>
    </lineage>
</organism>
<reference evidence="1 2" key="1">
    <citation type="journal article" date="2006" name="Int. J. Syst. Evol. Microbiol.">
        <title>Chryseobacterium piscium sp. nov., isolated from fish of the South Atlantic Ocean off South Africa.</title>
        <authorList>
            <person name="de Beer H."/>
            <person name="Hugo C.J."/>
            <person name="Jooste P.J."/>
            <person name="Vancanneyt M."/>
            <person name="Coenye T."/>
            <person name="Vandamme P."/>
        </authorList>
    </citation>
    <scope>NUCLEOTIDE SEQUENCE [LARGE SCALE GENOMIC DNA]</scope>
    <source>
        <strain evidence="1 2">CCUG 51923</strain>
    </source>
</reference>
<sequence length="121" mass="14741">MENKDDTFIVLKDLATKINEEPDIYESMIGFIQYQVSDKGIEFDDYFRTKWEIEADYPMTFDDEYFENENRSELYVYLSAENDQQVFEWLQYAWNATHDEIFTKNILHREIYLLKEKGITF</sequence>
<evidence type="ECO:0000313" key="2">
    <source>
        <dbReference type="Proteomes" id="UP000256512"/>
    </source>
</evidence>
<dbReference type="RefSeq" id="WP_115949188.1">
    <property type="nucleotide sequence ID" value="NZ_QNVS01000007.1"/>
</dbReference>